<dbReference type="STRING" id="1123500.GCA_000420365_01016"/>
<dbReference type="Gene3D" id="3.20.20.70">
    <property type="entry name" value="Aldolase class I"/>
    <property type="match status" value="1"/>
</dbReference>
<comment type="caution">
    <text evidence="15">The sequence shown here is derived from an EMBL/GenBank/DDBJ whole genome shotgun (WGS) entry which is preliminary data.</text>
</comment>
<dbReference type="FunCoup" id="A0A0R2G4D6">
    <property type="interactions" value="359"/>
</dbReference>
<comment type="catalytic activity">
    <reaction evidence="1 10 11">
        <text>D-ribulose 5-phosphate = D-xylulose 5-phosphate</text>
        <dbReference type="Rhea" id="RHEA:13677"/>
        <dbReference type="ChEBI" id="CHEBI:57737"/>
        <dbReference type="ChEBI" id="CHEBI:58121"/>
        <dbReference type="EC" id="5.1.3.1"/>
    </reaction>
</comment>
<organism evidence="15 16">
    <name type="scientific">Weissella halotolerans DSM 20190</name>
    <dbReference type="NCBI Taxonomy" id="1123500"/>
    <lineage>
        <taxon>Bacteria</taxon>
        <taxon>Bacillati</taxon>
        <taxon>Bacillota</taxon>
        <taxon>Bacilli</taxon>
        <taxon>Lactobacillales</taxon>
        <taxon>Lactobacillaceae</taxon>
        <taxon>Weissella</taxon>
    </lineage>
</organism>
<keyword evidence="10 11" id="KW-0119">Carbohydrate metabolism</keyword>
<dbReference type="NCBIfam" id="NF004076">
    <property type="entry name" value="PRK05581.1-4"/>
    <property type="match status" value="1"/>
</dbReference>
<dbReference type="InterPro" id="IPR000056">
    <property type="entry name" value="Ribul_P_3_epim-like"/>
</dbReference>
<dbReference type="FunFam" id="3.20.20.70:FF:000004">
    <property type="entry name" value="Ribulose-phosphate 3-epimerase"/>
    <property type="match status" value="1"/>
</dbReference>
<keyword evidence="13" id="KW-0464">Manganese</keyword>
<evidence type="ECO:0000256" key="5">
    <source>
        <dbReference type="ARBA" id="ARBA00001954"/>
    </source>
</evidence>
<comment type="function">
    <text evidence="10">Catalyzes the reversible epimerization of D-ribulose 5-phosphate to D-xylulose 5-phosphate.</text>
</comment>
<comment type="cofactor">
    <cofactor evidence="4">
        <name>Zn(2+)</name>
        <dbReference type="ChEBI" id="CHEBI:29105"/>
    </cofactor>
</comment>
<proteinExistence type="inferred from homology"/>
<keyword evidence="8 10" id="KW-0479">Metal-binding</keyword>
<feature type="binding site" evidence="10 13">
    <location>
        <position position="66"/>
    </location>
    <ligand>
        <name>a divalent metal cation</name>
        <dbReference type="ChEBI" id="CHEBI:60240"/>
    </ligand>
</feature>
<feature type="active site" description="Proton acceptor" evidence="10 12">
    <location>
        <position position="35"/>
    </location>
</feature>
<dbReference type="GO" id="GO:0005737">
    <property type="term" value="C:cytoplasm"/>
    <property type="evidence" value="ECO:0007669"/>
    <property type="project" value="UniProtKB-ARBA"/>
</dbReference>
<dbReference type="PATRIC" id="fig|1123500.6.peg.986"/>
<keyword evidence="13" id="KW-0170">Cobalt</keyword>
<comment type="cofactor">
    <cofactor evidence="3">
        <name>Co(2+)</name>
        <dbReference type="ChEBI" id="CHEBI:48828"/>
    </cofactor>
</comment>
<comment type="cofactor">
    <cofactor evidence="10 13">
        <name>a divalent metal cation</name>
        <dbReference type="ChEBI" id="CHEBI:60240"/>
    </cofactor>
    <text evidence="10 13">Binds 1 divalent metal cation per subunit.</text>
</comment>
<dbReference type="PANTHER" id="PTHR11749">
    <property type="entry name" value="RIBULOSE-5-PHOSPHATE-3-EPIMERASE"/>
    <property type="match status" value="1"/>
</dbReference>
<evidence type="ECO:0000256" key="13">
    <source>
        <dbReference type="PIRSR" id="PIRSR001461-2"/>
    </source>
</evidence>
<evidence type="ECO:0000256" key="1">
    <source>
        <dbReference type="ARBA" id="ARBA00001782"/>
    </source>
</evidence>
<dbReference type="HAMAP" id="MF_02227">
    <property type="entry name" value="RPE"/>
    <property type="match status" value="1"/>
</dbReference>
<evidence type="ECO:0000256" key="2">
    <source>
        <dbReference type="ARBA" id="ARBA00001936"/>
    </source>
</evidence>
<dbReference type="eggNOG" id="COG0036">
    <property type="taxonomic scope" value="Bacteria"/>
</dbReference>
<dbReference type="Pfam" id="PF00834">
    <property type="entry name" value="Ribul_P_3_epim"/>
    <property type="match status" value="1"/>
</dbReference>
<evidence type="ECO:0000256" key="3">
    <source>
        <dbReference type="ARBA" id="ARBA00001941"/>
    </source>
</evidence>
<dbReference type="GO" id="GO:0006098">
    <property type="term" value="P:pentose-phosphate shunt"/>
    <property type="evidence" value="ECO:0007669"/>
    <property type="project" value="UniProtKB-UniRule"/>
</dbReference>
<evidence type="ECO:0000256" key="6">
    <source>
        <dbReference type="ARBA" id="ARBA00009541"/>
    </source>
</evidence>
<dbReference type="EMBL" id="JQAX01000003">
    <property type="protein sequence ID" value="KRN31725.1"/>
    <property type="molecule type" value="Genomic_DNA"/>
</dbReference>
<evidence type="ECO:0000256" key="7">
    <source>
        <dbReference type="ARBA" id="ARBA00013188"/>
    </source>
</evidence>
<feature type="binding site" evidence="10 13">
    <location>
        <position position="175"/>
    </location>
    <ligand>
        <name>a divalent metal cation</name>
        <dbReference type="ChEBI" id="CHEBI:60240"/>
    </ligand>
</feature>
<dbReference type="InParanoid" id="A0A0R2G4D6"/>
<comment type="cofactor">
    <cofactor evidence="2">
        <name>Mn(2+)</name>
        <dbReference type="ChEBI" id="CHEBI:29035"/>
    </cofactor>
</comment>
<dbReference type="AlphaFoldDB" id="A0A0R2G4D6"/>
<feature type="binding site" evidence="10 14">
    <location>
        <position position="66"/>
    </location>
    <ligand>
        <name>substrate</name>
    </ligand>
</feature>
<feature type="binding site" evidence="10 14">
    <location>
        <position position="8"/>
    </location>
    <ligand>
        <name>substrate</name>
    </ligand>
</feature>
<dbReference type="GO" id="GO:0046872">
    <property type="term" value="F:metal ion binding"/>
    <property type="evidence" value="ECO:0007669"/>
    <property type="project" value="UniProtKB-UniRule"/>
</dbReference>
<comment type="pathway">
    <text evidence="10">Carbohydrate degradation.</text>
</comment>
<dbReference type="GO" id="GO:0004750">
    <property type="term" value="F:D-ribulose-phosphate 3-epimerase activity"/>
    <property type="evidence" value="ECO:0007669"/>
    <property type="project" value="UniProtKB-UniRule"/>
</dbReference>
<evidence type="ECO:0000256" key="11">
    <source>
        <dbReference type="PIRNR" id="PIRNR001461"/>
    </source>
</evidence>
<dbReference type="PIRSF" id="PIRSF001461">
    <property type="entry name" value="RPE"/>
    <property type="match status" value="1"/>
</dbReference>
<dbReference type="InterPro" id="IPR013785">
    <property type="entry name" value="Aldolase_TIM"/>
</dbReference>
<evidence type="ECO:0000313" key="15">
    <source>
        <dbReference type="EMBL" id="KRN31725.1"/>
    </source>
</evidence>
<dbReference type="SUPFAM" id="SSF51366">
    <property type="entry name" value="Ribulose-phoshate binding barrel"/>
    <property type="match status" value="1"/>
</dbReference>
<feature type="binding site" evidence="10 13">
    <location>
        <position position="35"/>
    </location>
    <ligand>
        <name>a divalent metal cation</name>
        <dbReference type="ChEBI" id="CHEBI:60240"/>
    </ligand>
</feature>
<dbReference type="OrthoDB" id="1645589at2"/>
<dbReference type="NCBIfam" id="TIGR01163">
    <property type="entry name" value="rpe"/>
    <property type="match status" value="1"/>
</dbReference>
<evidence type="ECO:0000256" key="14">
    <source>
        <dbReference type="PIRSR" id="PIRSR001461-3"/>
    </source>
</evidence>
<protein>
    <recommendedName>
        <fullName evidence="7 10">Ribulose-phosphate 3-epimerase</fullName>
        <ecNumber evidence="7 10">5.1.3.1</ecNumber>
    </recommendedName>
</protein>
<evidence type="ECO:0000256" key="9">
    <source>
        <dbReference type="ARBA" id="ARBA00023235"/>
    </source>
</evidence>
<comment type="cofactor">
    <cofactor evidence="5">
        <name>Fe(2+)</name>
        <dbReference type="ChEBI" id="CHEBI:29033"/>
    </cofactor>
</comment>
<dbReference type="InterPro" id="IPR011060">
    <property type="entry name" value="RibuloseP-bd_barrel"/>
</dbReference>
<feature type="binding site" evidence="10 14">
    <location>
        <begin position="197"/>
        <end position="198"/>
    </location>
    <ligand>
        <name>substrate</name>
    </ligand>
</feature>
<sequence length="219" mass="23476">MSIKIAPSILSADKLNLEHDVKLVEEAGAQLLHVDVMDGLFVPAIAYGPAWVKELRAKTNLILDVHLMVERPERYIDTFAEAGADIIGVHVEATQHIYRALQQIKQAGVKAEVVINPGTPISTIETVLPIVDQVLVMTVNPGFGGQTFIPAMLDKVAALAALKQEKGYTFDIEIDGGANDVTTKQAYDTGATVVVAGSYVYDKVDPAAKIAKLQAVTAD</sequence>
<keyword evidence="13" id="KW-0862">Zinc</keyword>
<evidence type="ECO:0000256" key="8">
    <source>
        <dbReference type="ARBA" id="ARBA00022723"/>
    </source>
</evidence>
<dbReference type="EC" id="5.1.3.1" evidence="7 10"/>
<evidence type="ECO:0000256" key="4">
    <source>
        <dbReference type="ARBA" id="ARBA00001947"/>
    </source>
</evidence>
<feature type="active site" description="Proton donor" evidence="10 12">
    <location>
        <position position="175"/>
    </location>
</feature>
<dbReference type="RefSeq" id="WP_022791769.1">
    <property type="nucleotide sequence ID" value="NZ_ATUU01000003.1"/>
</dbReference>
<accession>A0A0R2G4D6</accession>
<name>A0A0R2G4D6_9LACO</name>
<keyword evidence="16" id="KW-1185">Reference proteome</keyword>
<dbReference type="Proteomes" id="UP000051296">
    <property type="component" value="Unassembled WGS sequence"/>
</dbReference>
<dbReference type="CDD" id="cd00429">
    <property type="entry name" value="RPE"/>
    <property type="match status" value="1"/>
</dbReference>
<comment type="similarity">
    <text evidence="6 10 11">Belongs to the ribulose-phosphate 3-epimerase family.</text>
</comment>
<feature type="binding site" evidence="10 14">
    <location>
        <begin position="142"/>
        <end position="145"/>
    </location>
    <ligand>
        <name>substrate</name>
    </ligand>
</feature>
<dbReference type="InterPro" id="IPR026019">
    <property type="entry name" value="Ribul_P_3_epim"/>
</dbReference>
<feature type="binding site" evidence="10">
    <location>
        <begin position="175"/>
        <end position="177"/>
    </location>
    <ligand>
        <name>substrate</name>
    </ligand>
</feature>
<keyword evidence="9 10" id="KW-0413">Isomerase</keyword>
<evidence type="ECO:0000256" key="10">
    <source>
        <dbReference type="HAMAP-Rule" id="MF_02227"/>
    </source>
</evidence>
<dbReference type="GO" id="GO:0019323">
    <property type="term" value="P:pentose catabolic process"/>
    <property type="evidence" value="ECO:0007669"/>
    <property type="project" value="UniProtKB-UniRule"/>
</dbReference>
<reference evidence="15 16" key="1">
    <citation type="journal article" date="2015" name="Genome Announc.">
        <title>Expanding the biotechnology potential of lactobacilli through comparative genomics of 213 strains and associated genera.</title>
        <authorList>
            <person name="Sun Z."/>
            <person name="Harris H.M."/>
            <person name="McCann A."/>
            <person name="Guo C."/>
            <person name="Argimon S."/>
            <person name="Zhang W."/>
            <person name="Yang X."/>
            <person name="Jeffery I.B."/>
            <person name="Cooney J.C."/>
            <person name="Kagawa T.F."/>
            <person name="Liu W."/>
            <person name="Song Y."/>
            <person name="Salvetti E."/>
            <person name="Wrobel A."/>
            <person name="Rasinkangas P."/>
            <person name="Parkhill J."/>
            <person name="Rea M.C."/>
            <person name="O'Sullivan O."/>
            <person name="Ritari J."/>
            <person name="Douillard F.P."/>
            <person name="Paul Ross R."/>
            <person name="Yang R."/>
            <person name="Briner A.E."/>
            <person name="Felis G.E."/>
            <person name="de Vos W.M."/>
            <person name="Barrangou R."/>
            <person name="Klaenhammer T.R."/>
            <person name="Caufield P.W."/>
            <person name="Cui Y."/>
            <person name="Zhang H."/>
            <person name="O'Toole P.W."/>
        </authorList>
    </citation>
    <scope>NUCLEOTIDE SEQUENCE [LARGE SCALE GENOMIC DNA]</scope>
    <source>
        <strain evidence="15 16">DSM 20190</strain>
    </source>
</reference>
<evidence type="ECO:0000313" key="16">
    <source>
        <dbReference type="Proteomes" id="UP000051296"/>
    </source>
</evidence>
<evidence type="ECO:0000256" key="12">
    <source>
        <dbReference type="PIRSR" id="PIRSR001461-1"/>
    </source>
</evidence>
<feature type="binding site" evidence="10 13">
    <location>
        <position position="33"/>
    </location>
    <ligand>
        <name>a divalent metal cation</name>
        <dbReference type="ChEBI" id="CHEBI:60240"/>
    </ligand>
</feature>
<feature type="binding site" evidence="14">
    <location>
        <position position="177"/>
    </location>
    <ligand>
        <name>substrate</name>
    </ligand>
</feature>
<gene>
    <name evidence="10" type="primary">rpe</name>
    <name evidence="15" type="ORF">IV68_GL000981</name>
</gene>
<dbReference type="PROSITE" id="PS01086">
    <property type="entry name" value="RIBUL_P_3_EPIMER_2"/>
    <property type="match status" value="1"/>
</dbReference>